<name>A0A975AXV3_9BACT</name>
<evidence type="ECO:0000256" key="2">
    <source>
        <dbReference type="SAM" id="SignalP"/>
    </source>
</evidence>
<feature type="signal peptide" evidence="2">
    <location>
        <begin position="1"/>
        <end position="21"/>
    </location>
</feature>
<sequence length="77" mass="8857">MYKILLPIALLLSGCSYFTFNATMCDQIASEPGSIMPKECQEYSEEKADKAFHKDTPKHESKEDIIKFSQDVEENHR</sequence>
<dbReference type="AlphaFoldDB" id="A0A975AXV3"/>
<evidence type="ECO:0000313" key="3">
    <source>
        <dbReference type="EMBL" id="QSZ40591.1"/>
    </source>
</evidence>
<evidence type="ECO:0000256" key="1">
    <source>
        <dbReference type="SAM" id="MobiDB-lite"/>
    </source>
</evidence>
<feature type="compositionally biased region" description="Basic and acidic residues" evidence="1">
    <location>
        <begin position="46"/>
        <end position="66"/>
    </location>
</feature>
<evidence type="ECO:0000313" key="4">
    <source>
        <dbReference type="Proteomes" id="UP000671852"/>
    </source>
</evidence>
<reference evidence="3" key="1">
    <citation type="submission" date="2019-11" db="EMBL/GenBank/DDBJ databases">
        <authorList>
            <person name="Kojima H."/>
        </authorList>
    </citation>
    <scope>NUCLEOTIDE SEQUENCE</scope>
    <source>
        <strain evidence="3">H1576</strain>
    </source>
</reference>
<dbReference type="EMBL" id="CP046072">
    <property type="protein sequence ID" value="QSZ40591.1"/>
    <property type="molecule type" value="Genomic_DNA"/>
</dbReference>
<protein>
    <recommendedName>
        <fullName evidence="5">Lipoprotein</fullName>
    </recommendedName>
</protein>
<keyword evidence="2" id="KW-0732">Signal</keyword>
<accession>A0A975AXV3</accession>
<feature type="chain" id="PRO_5036902577" description="Lipoprotein" evidence="2">
    <location>
        <begin position="22"/>
        <end position="77"/>
    </location>
</feature>
<gene>
    <name evidence="3" type="ORF">GJV85_00140</name>
</gene>
<dbReference type="KEGG" id="saqt:GJV85_00140"/>
<feature type="region of interest" description="Disordered" evidence="1">
    <location>
        <begin position="46"/>
        <end position="77"/>
    </location>
</feature>
<organism evidence="3 4">
    <name type="scientific">Sulfurimonas aquatica</name>
    <dbReference type="NCBI Taxonomy" id="2672570"/>
    <lineage>
        <taxon>Bacteria</taxon>
        <taxon>Pseudomonadati</taxon>
        <taxon>Campylobacterota</taxon>
        <taxon>Epsilonproteobacteria</taxon>
        <taxon>Campylobacterales</taxon>
        <taxon>Sulfurimonadaceae</taxon>
        <taxon>Sulfurimonas</taxon>
    </lineage>
</organism>
<keyword evidence="4" id="KW-1185">Reference proteome</keyword>
<proteinExistence type="predicted"/>
<reference evidence="3" key="2">
    <citation type="submission" date="2021-04" db="EMBL/GenBank/DDBJ databases">
        <title>Isolation and characterization of a novel species of the genus Sulfurimonas.</title>
        <authorList>
            <person name="Fukui M."/>
        </authorList>
    </citation>
    <scope>NUCLEOTIDE SEQUENCE</scope>
    <source>
        <strain evidence="3">H1576</strain>
    </source>
</reference>
<dbReference type="PROSITE" id="PS51257">
    <property type="entry name" value="PROKAR_LIPOPROTEIN"/>
    <property type="match status" value="1"/>
</dbReference>
<dbReference type="Proteomes" id="UP000671852">
    <property type="component" value="Chromosome"/>
</dbReference>
<dbReference type="RefSeq" id="WP_207561869.1">
    <property type="nucleotide sequence ID" value="NZ_CP046072.1"/>
</dbReference>
<evidence type="ECO:0008006" key="5">
    <source>
        <dbReference type="Google" id="ProtNLM"/>
    </source>
</evidence>